<evidence type="ECO:0000256" key="1">
    <source>
        <dbReference type="ARBA" id="ARBA00009447"/>
    </source>
</evidence>
<sequence length="752" mass="84791">MAAAPVSAAQAIGEYLQSPDDLVKIAAFRKKLEKEKASIDARLKSGVRDQLQATREGLRKLLGTRNNVQVIKDEMASIEQQCADPANVVTTFDQISRVSMVHRNFEQTEETVQNLVDMNAKLDELEDMLENDSRDIIGPAPNLLIIHYALNQLEAFRNQTMHQAKKASANSRNTLTRYFERLNNFIEAFDQYIVGLASNILELVRSGNADVVVKLLKIAEVEGKEDEKAIAIRLVKKAAKLDAASKFKSMQANARVIKHYRSKITKAITDSIKAQFEEAYKQNEQDPAQFLNSLGWMYQDIIRMERDVVPCFPKEYEIYSLYVREYHKALNATIKKLVASEPGASVLLTLFEWLKEYKKDMKELAVPPELLEPPLLDGKEQSLIEDYLTVIIKKLDEWSANLMKTEVEEFTARREQPEVDSDGLYGTQGGAAILFQMVNQQIDLATESGQGAILARVVSETNRVMRSIQETWVKTIDAEYKKQNEKPEEATGGLVEYVIALANDQIKSADYAEALLARLEPLVSEKYRVTISERLNDAIDGYLDVGKKCTQTLIDLIFNDLKPATKLLFQAAWYDGIMGQIVETMRDYMTDYQQYLNSSLLELLVEDLLDAFLVIYLNGLANSPKLKMPAAADRIKEDVRVVFSFFSTLKPARELEAYFDVVEKILALLEASKDLAFLSFWAFARVHGPNLAFVEGLIKARGDLDRSAANEVMDSIKKKVKDEGLTDPPEPTIMKKVAIQGTFSRFLKNAAG</sequence>
<proteinExistence type="inferred from homology"/>
<evidence type="ECO:0000313" key="6">
    <source>
        <dbReference type="Proteomes" id="UP000815677"/>
    </source>
</evidence>
<dbReference type="Gene3D" id="1.10.357.50">
    <property type="match status" value="1"/>
</dbReference>
<dbReference type="InterPro" id="IPR010326">
    <property type="entry name" value="EXOC3/Sec6"/>
</dbReference>
<evidence type="ECO:0000313" key="5">
    <source>
        <dbReference type="EMBL" id="GAT46717.1"/>
    </source>
</evidence>
<evidence type="ECO:0000256" key="2">
    <source>
        <dbReference type="ARBA" id="ARBA00022448"/>
    </source>
</evidence>
<evidence type="ECO:0000256" key="3">
    <source>
        <dbReference type="ARBA" id="ARBA00022483"/>
    </source>
</evidence>
<dbReference type="Pfam" id="PF06046">
    <property type="entry name" value="Sec6"/>
    <property type="match status" value="1"/>
</dbReference>
<accession>A0ABQ0L852</accession>
<dbReference type="Proteomes" id="UP000815677">
    <property type="component" value="Unassembled WGS sequence"/>
</dbReference>
<dbReference type="PANTHER" id="PTHR21292">
    <property type="entry name" value="EXOCYST COMPLEX COMPONENT SEC6-RELATED"/>
    <property type="match status" value="1"/>
</dbReference>
<dbReference type="EMBL" id="DF842749">
    <property type="protein sequence ID" value="GAT46717.1"/>
    <property type="molecule type" value="Genomic_DNA"/>
</dbReference>
<keyword evidence="6" id="KW-1185">Reference proteome</keyword>
<dbReference type="InterPro" id="IPR042532">
    <property type="entry name" value="EXOC3/Sec6_C"/>
</dbReference>
<dbReference type="PANTHER" id="PTHR21292:SF1">
    <property type="entry name" value="EXOCYST COMPLEX COMPONENT 3"/>
    <property type="match status" value="1"/>
</dbReference>
<keyword evidence="2" id="KW-0813">Transport</keyword>
<name>A0ABQ0L852_MYCCL</name>
<feature type="coiled-coil region" evidence="4">
    <location>
        <begin position="108"/>
        <end position="135"/>
    </location>
</feature>
<organism evidence="5 6">
    <name type="scientific">Mycena chlorophos</name>
    <name type="common">Agaric fungus</name>
    <name type="synonym">Agaricus chlorophos</name>
    <dbReference type="NCBI Taxonomy" id="658473"/>
    <lineage>
        <taxon>Eukaryota</taxon>
        <taxon>Fungi</taxon>
        <taxon>Dikarya</taxon>
        <taxon>Basidiomycota</taxon>
        <taxon>Agaricomycotina</taxon>
        <taxon>Agaricomycetes</taxon>
        <taxon>Agaricomycetidae</taxon>
        <taxon>Agaricales</taxon>
        <taxon>Marasmiineae</taxon>
        <taxon>Mycenaceae</taxon>
        <taxon>Mycena</taxon>
    </lineage>
</organism>
<evidence type="ECO:0000256" key="4">
    <source>
        <dbReference type="SAM" id="Coils"/>
    </source>
</evidence>
<protein>
    <submittedName>
        <fullName evidence="5">Exocyst complex component Sec6</fullName>
    </submittedName>
</protein>
<reference evidence="5" key="1">
    <citation type="submission" date="2014-09" db="EMBL/GenBank/DDBJ databases">
        <title>Genome sequence of the luminous mushroom Mycena chlorophos for searching fungal bioluminescence genes.</title>
        <authorList>
            <person name="Tanaka Y."/>
            <person name="Kasuga D."/>
            <person name="Oba Y."/>
            <person name="Hase S."/>
            <person name="Sato K."/>
            <person name="Oba Y."/>
            <person name="Sakakibara Y."/>
        </authorList>
    </citation>
    <scope>NUCLEOTIDE SEQUENCE</scope>
</reference>
<gene>
    <name evidence="5" type="ORF">MCHLO_04218</name>
</gene>
<keyword evidence="3" id="KW-0268">Exocytosis</keyword>
<comment type="similarity">
    <text evidence="1">Belongs to the SEC6 family.</text>
</comment>
<dbReference type="Gene3D" id="1.10.357.70">
    <property type="entry name" value="Exocyst complex component Sec6, C-terminal domain"/>
    <property type="match status" value="1"/>
</dbReference>
<keyword evidence="4" id="KW-0175">Coiled coil</keyword>